<evidence type="ECO:0000313" key="3">
    <source>
        <dbReference type="Proteomes" id="UP000176998"/>
    </source>
</evidence>
<feature type="non-terminal residue" evidence="2">
    <location>
        <position position="1"/>
    </location>
</feature>
<dbReference type="EMBL" id="MJBS01000051">
    <property type="protein sequence ID" value="OHE98040.1"/>
    <property type="molecule type" value="Genomic_DNA"/>
</dbReference>
<feature type="compositionally biased region" description="Polar residues" evidence="1">
    <location>
        <begin position="18"/>
        <end position="30"/>
    </location>
</feature>
<sequence>PRTCSKSHSPRWQEPDQSEQSETTPASCGTAQPIPHGQSLGFEIIMNVDSHSASTAQQQQSTATGQASGGAHETTHTAPSPQPLRHCLELCIPPPA</sequence>
<gene>
    <name evidence="2" type="ORF">CORC01_06709</name>
</gene>
<proteinExistence type="predicted"/>
<accession>A0A1G4B9E7</accession>
<dbReference type="AlphaFoldDB" id="A0A1G4B9E7"/>
<dbReference type="RefSeq" id="XP_022475192.1">
    <property type="nucleotide sequence ID" value="XM_022618348.1"/>
</dbReference>
<reference evidence="2 3" key="1">
    <citation type="submission" date="2016-09" db="EMBL/GenBank/DDBJ databases">
        <authorList>
            <person name="Capua I."/>
            <person name="De Benedictis P."/>
            <person name="Joannis T."/>
            <person name="Lombin L.H."/>
            <person name="Cattoli G."/>
        </authorList>
    </citation>
    <scope>NUCLEOTIDE SEQUENCE [LARGE SCALE GENOMIC DNA]</scope>
    <source>
        <strain evidence="2 3">IMI 309357</strain>
    </source>
</reference>
<dbReference type="Proteomes" id="UP000176998">
    <property type="component" value="Unassembled WGS sequence"/>
</dbReference>
<protein>
    <submittedName>
        <fullName evidence="2">Uncharacterized protein</fullName>
    </submittedName>
</protein>
<dbReference type="OrthoDB" id="10550179at2759"/>
<keyword evidence="3" id="KW-1185">Reference proteome</keyword>
<name>A0A1G4B9E7_9PEZI</name>
<evidence type="ECO:0000313" key="2">
    <source>
        <dbReference type="EMBL" id="OHE98040.1"/>
    </source>
</evidence>
<organism evidence="2 3">
    <name type="scientific">Colletotrichum orchidophilum</name>
    <dbReference type="NCBI Taxonomy" id="1209926"/>
    <lineage>
        <taxon>Eukaryota</taxon>
        <taxon>Fungi</taxon>
        <taxon>Dikarya</taxon>
        <taxon>Ascomycota</taxon>
        <taxon>Pezizomycotina</taxon>
        <taxon>Sordariomycetes</taxon>
        <taxon>Hypocreomycetidae</taxon>
        <taxon>Glomerellales</taxon>
        <taxon>Glomerellaceae</taxon>
        <taxon>Colletotrichum</taxon>
    </lineage>
</organism>
<evidence type="ECO:0000256" key="1">
    <source>
        <dbReference type="SAM" id="MobiDB-lite"/>
    </source>
</evidence>
<dbReference type="GeneID" id="34559858"/>
<feature type="compositionally biased region" description="Low complexity" evidence="1">
    <location>
        <begin position="50"/>
        <end position="72"/>
    </location>
</feature>
<comment type="caution">
    <text evidence="2">The sequence shown here is derived from an EMBL/GenBank/DDBJ whole genome shotgun (WGS) entry which is preliminary data.</text>
</comment>
<feature type="region of interest" description="Disordered" evidence="1">
    <location>
        <begin position="1"/>
        <end position="86"/>
    </location>
</feature>